<feature type="transmembrane region" description="Helical" evidence="5">
    <location>
        <begin position="66"/>
        <end position="90"/>
    </location>
</feature>
<dbReference type="InterPro" id="IPR037673">
    <property type="entry name" value="MSC/AndL"/>
</dbReference>
<dbReference type="AlphaFoldDB" id="T1CT17"/>
<reference evidence="6" key="2">
    <citation type="journal article" date="2014" name="ISME J.">
        <title>Microbial stratification in low pH oxic and suboxic macroscopic growths along an acid mine drainage.</title>
        <authorList>
            <person name="Mendez-Garcia C."/>
            <person name="Mesa V."/>
            <person name="Sprenger R.R."/>
            <person name="Richter M."/>
            <person name="Diez M.S."/>
            <person name="Solano J."/>
            <person name="Bargiela R."/>
            <person name="Golyshina O.V."/>
            <person name="Manteca A."/>
            <person name="Ramos J.L."/>
            <person name="Gallego J.R."/>
            <person name="Llorente I."/>
            <person name="Martins Dos Santos V.A."/>
            <person name="Jensen O.N."/>
            <person name="Pelaez A.I."/>
            <person name="Sanchez J."/>
            <person name="Ferrer M."/>
        </authorList>
    </citation>
    <scope>NUCLEOTIDE SEQUENCE</scope>
</reference>
<comment type="subcellular location">
    <subcellularLocation>
        <location evidence="1">Membrane</location>
        <topology evidence="1">Multi-pass membrane protein</topology>
    </subcellularLocation>
</comment>
<feature type="transmembrane region" description="Helical" evidence="5">
    <location>
        <begin position="21"/>
        <end position="46"/>
    </location>
</feature>
<accession>T1CT17</accession>
<keyword evidence="4 5" id="KW-0472">Membrane</keyword>
<reference evidence="6" key="1">
    <citation type="submission" date="2013-08" db="EMBL/GenBank/DDBJ databases">
        <authorList>
            <person name="Mendez C."/>
            <person name="Richter M."/>
            <person name="Ferrer M."/>
            <person name="Sanchez J."/>
        </authorList>
    </citation>
    <scope>NUCLEOTIDE SEQUENCE</scope>
</reference>
<dbReference type="Gene3D" id="1.10.1200.120">
    <property type="entry name" value="Large-conductance mechanosensitive channel, MscL, domain 1"/>
    <property type="match status" value="1"/>
</dbReference>
<proteinExistence type="predicted"/>
<dbReference type="PANTHER" id="PTHR30266">
    <property type="entry name" value="MECHANOSENSITIVE CHANNEL MSCL"/>
    <property type="match status" value="1"/>
</dbReference>
<dbReference type="GO" id="GO:0016020">
    <property type="term" value="C:membrane"/>
    <property type="evidence" value="ECO:0007669"/>
    <property type="project" value="UniProtKB-SubCell"/>
</dbReference>
<keyword evidence="2 5" id="KW-0812">Transmembrane</keyword>
<evidence type="ECO:0000256" key="3">
    <source>
        <dbReference type="ARBA" id="ARBA00022989"/>
    </source>
</evidence>
<keyword evidence="3 5" id="KW-1133">Transmembrane helix</keyword>
<evidence type="ECO:0000256" key="2">
    <source>
        <dbReference type="ARBA" id="ARBA00022692"/>
    </source>
</evidence>
<dbReference type="EMBL" id="AUZY01002684">
    <property type="protein sequence ID" value="EQD71734.1"/>
    <property type="molecule type" value="Genomic_DNA"/>
</dbReference>
<dbReference type="PANTHER" id="PTHR30266:SF2">
    <property type="entry name" value="LARGE-CONDUCTANCE MECHANOSENSITIVE CHANNEL"/>
    <property type="match status" value="1"/>
</dbReference>
<dbReference type="Pfam" id="PF01741">
    <property type="entry name" value="MscL"/>
    <property type="match status" value="1"/>
</dbReference>
<evidence type="ECO:0000256" key="1">
    <source>
        <dbReference type="ARBA" id="ARBA00004141"/>
    </source>
</evidence>
<evidence type="ECO:0000256" key="4">
    <source>
        <dbReference type="ARBA" id="ARBA00023136"/>
    </source>
</evidence>
<evidence type="ECO:0000256" key="5">
    <source>
        <dbReference type="SAM" id="Phobius"/>
    </source>
</evidence>
<organism evidence="6">
    <name type="scientific">mine drainage metagenome</name>
    <dbReference type="NCBI Taxonomy" id="410659"/>
    <lineage>
        <taxon>unclassified sequences</taxon>
        <taxon>metagenomes</taxon>
        <taxon>ecological metagenomes</taxon>
    </lineage>
</organism>
<protein>
    <submittedName>
        <fullName evidence="6">Large-conductance mechanosensitive channel</fullName>
    </submittedName>
</protein>
<sequence length="141" mass="15167">MGVWQEFKQFASRGDFISMAVAFVIGLQVSAIVTALVSSVITPLIGTVFHANFSNVGAVTVLGSTFRFGVLLQAILTFLVVLAVLFFALVRPMEQLEARRHPPKPTPPPEPTRSCPSCYSTIHAKATRCAFCTSTVTPAVP</sequence>
<gene>
    <name evidence="6" type="ORF">B1B_04290</name>
</gene>
<comment type="caution">
    <text evidence="6">The sequence shown here is derived from an EMBL/GenBank/DDBJ whole genome shotgun (WGS) entry which is preliminary data.</text>
</comment>
<evidence type="ECO:0000313" key="6">
    <source>
        <dbReference type="EMBL" id="EQD71734.1"/>
    </source>
</evidence>
<dbReference type="GO" id="GO:0008381">
    <property type="term" value="F:mechanosensitive monoatomic ion channel activity"/>
    <property type="evidence" value="ECO:0007669"/>
    <property type="project" value="TreeGrafter"/>
</dbReference>
<dbReference type="InterPro" id="IPR036019">
    <property type="entry name" value="MscL_channel"/>
</dbReference>
<name>T1CT17_9ZZZZ</name>
<dbReference type="SUPFAM" id="SSF81330">
    <property type="entry name" value="Gated mechanosensitive channel"/>
    <property type="match status" value="1"/>
</dbReference>